<evidence type="ECO:0000313" key="18">
    <source>
        <dbReference type="Proteomes" id="UP000004757"/>
    </source>
</evidence>
<proteinExistence type="inferred from homology"/>
<dbReference type="EMBL" id="ADNC01000027">
    <property type="protein sequence ID" value="EFF41212.1"/>
    <property type="molecule type" value="Genomic_DNA"/>
</dbReference>
<evidence type="ECO:0000256" key="5">
    <source>
        <dbReference type="ARBA" id="ARBA00022723"/>
    </source>
</evidence>
<dbReference type="Pfam" id="PF06418">
    <property type="entry name" value="CTP_synth_N"/>
    <property type="match status" value="1"/>
</dbReference>
<keyword evidence="9" id="KW-0315">Glutamine amidotransferase</keyword>
<dbReference type="PANTHER" id="PTHR11550">
    <property type="entry name" value="CTP SYNTHASE"/>
    <property type="match status" value="1"/>
</dbReference>
<dbReference type="CDD" id="cd01746">
    <property type="entry name" value="GATase1_CTP_Synthase"/>
    <property type="match status" value="1"/>
</dbReference>
<evidence type="ECO:0000256" key="11">
    <source>
        <dbReference type="ARBA" id="ARBA00047781"/>
    </source>
</evidence>
<comment type="similarity">
    <text evidence="2">Belongs to the CTP synthase family.</text>
</comment>
<dbReference type="CDD" id="cd03113">
    <property type="entry name" value="CTPS_N"/>
    <property type="match status" value="1"/>
</dbReference>
<dbReference type="GO" id="GO:0005524">
    <property type="term" value="F:ATP binding"/>
    <property type="evidence" value="ECO:0007669"/>
    <property type="project" value="UniProtKB-KW"/>
</dbReference>
<evidence type="ECO:0000256" key="2">
    <source>
        <dbReference type="ARBA" id="ARBA00007533"/>
    </source>
</evidence>
<accession>D4XWD6</accession>
<evidence type="ECO:0000256" key="4">
    <source>
        <dbReference type="ARBA" id="ARBA00022598"/>
    </source>
</evidence>
<keyword evidence="6" id="KW-0547">Nucleotide-binding</keyword>
<dbReference type="InterPro" id="IPR017456">
    <property type="entry name" value="CTP_synthase_N"/>
</dbReference>
<feature type="domain" description="Glutamine amidotransferase" evidence="15">
    <location>
        <begin position="307"/>
        <end position="531"/>
    </location>
</feature>
<evidence type="ECO:0000259" key="15">
    <source>
        <dbReference type="Pfam" id="PF00117"/>
    </source>
</evidence>
<evidence type="ECO:0000256" key="14">
    <source>
        <dbReference type="ARBA" id="ARBA00083191"/>
    </source>
</evidence>
<comment type="catalytic activity">
    <reaction evidence="11">
        <text>UTP + L-glutamine + ATP + H2O = CTP + L-glutamate + ADP + phosphate + 2 H(+)</text>
        <dbReference type="Rhea" id="RHEA:26426"/>
        <dbReference type="ChEBI" id="CHEBI:15377"/>
        <dbReference type="ChEBI" id="CHEBI:15378"/>
        <dbReference type="ChEBI" id="CHEBI:29985"/>
        <dbReference type="ChEBI" id="CHEBI:30616"/>
        <dbReference type="ChEBI" id="CHEBI:37563"/>
        <dbReference type="ChEBI" id="CHEBI:43474"/>
        <dbReference type="ChEBI" id="CHEBI:46398"/>
        <dbReference type="ChEBI" id="CHEBI:58359"/>
        <dbReference type="ChEBI" id="CHEBI:456216"/>
        <dbReference type="EC" id="6.3.4.2"/>
    </reaction>
</comment>
<evidence type="ECO:0000256" key="1">
    <source>
        <dbReference type="ARBA" id="ARBA00005171"/>
    </source>
</evidence>
<keyword evidence="8" id="KW-0460">Magnesium</keyword>
<evidence type="ECO:0000256" key="12">
    <source>
        <dbReference type="ARBA" id="ARBA00075170"/>
    </source>
</evidence>
<dbReference type="Proteomes" id="UP000004757">
    <property type="component" value="Unassembled WGS sequence"/>
</dbReference>
<dbReference type="Pfam" id="PF00117">
    <property type="entry name" value="GATase"/>
    <property type="match status" value="1"/>
</dbReference>
<dbReference type="EC" id="6.3.4.2" evidence="3"/>
<dbReference type="GO" id="GO:0044210">
    <property type="term" value="P:'de novo' CTP biosynthetic process"/>
    <property type="evidence" value="ECO:0007669"/>
    <property type="project" value="UniProtKB-UniPathway"/>
</dbReference>
<dbReference type="OrthoDB" id="9801107at2"/>
<comment type="pathway">
    <text evidence="1">Pyrimidine metabolism; CTP biosynthesis via de novo pathway; CTP from UDP: step 2/2.</text>
</comment>
<evidence type="ECO:0000256" key="8">
    <source>
        <dbReference type="ARBA" id="ARBA00022842"/>
    </source>
</evidence>
<comment type="caution">
    <text evidence="17">The sequence shown here is derived from an EMBL/GenBank/DDBJ whole genome shotgun (WGS) entry which is preliminary data.</text>
</comment>
<feature type="domain" description="CTP synthase N-terminal" evidence="16">
    <location>
        <begin position="4"/>
        <end position="266"/>
    </location>
</feature>
<dbReference type="InterPro" id="IPR029062">
    <property type="entry name" value="Class_I_gatase-like"/>
</dbReference>
<evidence type="ECO:0000256" key="3">
    <source>
        <dbReference type="ARBA" id="ARBA00012291"/>
    </source>
</evidence>
<gene>
    <name evidence="17" type="primary">pyrG</name>
    <name evidence="17" type="ORF">MALL_0494</name>
</gene>
<reference evidence="17 18" key="1">
    <citation type="submission" date="2010-03" db="EMBL/GenBank/DDBJ databases">
        <authorList>
            <person name="Glass J.I."/>
            <person name="Benders G.A."/>
            <person name="Durkin A.S."/>
            <person name="Farmerie W.G."/>
            <person name="Hlavinka K."/>
            <person name="Hostetler J."/>
            <person name="Jackson J."/>
            <person name="May M.A."/>
            <person name="Miller R.H."/>
            <person name="Paralanov V."/>
            <person name="Radune D."/>
            <person name="Szczypinski B."/>
            <person name="Brown D.R."/>
        </authorList>
    </citation>
    <scope>NUCLEOTIDE SEQUENCE [LARGE SCALE GENOMIC DNA]</scope>
    <source>
        <strain evidence="17 18">A21JP2</strain>
    </source>
</reference>
<dbReference type="GO" id="GO:0019856">
    <property type="term" value="P:pyrimidine nucleobase biosynthetic process"/>
    <property type="evidence" value="ECO:0007669"/>
    <property type="project" value="TreeGrafter"/>
</dbReference>
<organism evidence="17 18">
    <name type="scientific">Mycoplasmopsis alligatoris A21JP2</name>
    <dbReference type="NCBI Taxonomy" id="747682"/>
    <lineage>
        <taxon>Bacteria</taxon>
        <taxon>Bacillati</taxon>
        <taxon>Mycoplasmatota</taxon>
        <taxon>Mycoplasmoidales</taxon>
        <taxon>Metamycoplasmataceae</taxon>
        <taxon>Mycoplasmopsis</taxon>
    </lineage>
</organism>
<evidence type="ECO:0000256" key="10">
    <source>
        <dbReference type="ARBA" id="ARBA00022975"/>
    </source>
</evidence>
<evidence type="ECO:0000313" key="17">
    <source>
        <dbReference type="EMBL" id="EFF41212.1"/>
    </source>
</evidence>
<evidence type="ECO:0000259" key="16">
    <source>
        <dbReference type="Pfam" id="PF06418"/>
    </source>
</evidence>
<dbReference type="InterPro" id="IPR027417">
    <property type="entry name" value="P-loop_NTPase"/>
</dbReference>
<dbReference type="SUPFAM" id="SSF52317">
    <property type="entry name" value="Class I glutamine amidotransferase-like"/>
    <property type="match status" value="1"/>
</dbReference>
<keyword evidence="7" id="KW-0067">ATP-binding</keyword>
<sequence length="537" mass="60249">MKTKFLFITGGTISGLGKGITAASLGNLLKANGHSVFVLKLDPYLNIDPGVMSPNEHGEVYVTEDGGETDLDLGHYERFIGVRLNKSSNYTSGKIYQKILTKERNGDYQGKTVQVVPHVTDEIISIILDSAKTKKPDFMIVEIGGTVGDIESNPFIYALAKFFNLYRKNSMLFYVTFVPYLASSKEYKSKPTQVSLSTLRGFGLNPDVLLLRSQGDLQKSLINKIATSSFIDSSKIISVPDLANIYKIPLFLLEQNILKSVFSYFKIQEADNFEKNLSPWRSFVQKVESEKEHELNVALVGKYTDLEDAYLSIIESLKIASIHNSVRLTYKVINADYITDENIEKVLKPYDSVMILPGFGARGFEGKVRVAAYTKAKKIPTFGVCLGFQAMVVAQARECGIKNANSAEFIENHKKETAVLDILPGKNKDADWGGTLRLGASDSAFLKDTLIYKIYKKPIVSERHRHRYEVTKKYVKQLEKNDFIFTGYSTNEGLAETCEVKNQKFYLGVQYHPEFNTTILEPHPLFSAFVKASIDKK</sequence>
<dbReference type="eggNOG" id="COG0504">
    <property type="taxonomic scope" value="Bacteria"/>
</dbReference>
<keyword evidence="10" id="KW-0665">Pyrimidine biosynthesis</keyword>
<dbReference type="SUPFAM" id="SSF52540">
    <property type="entry name" value="P-loop containing nucleoside triphosphate hydrolases"/>
    <property type="match status" value="1"/>
</dbReference>
<dbReference type="Gene3D" id="3.40.50.300">
    <property type="entry name" value="P-loop containing nucleotide triphosphate hydrolases"/>
    <property type="match status" value="1"/>
</dbReference>
<dbReference type="GO" id="GO:0046872">
    <property type="term" value="F:metal ion binding"/>
    <property type="evidence" value="ECO:0007669"/>
    <property type="project" value="UniProtKB-KW"/>
</dbReference>
<dbReference type="RefSeq" id="WP_005683832.1">
    <property type="nucleotide sequence ID" value="NZ_ADNC01000027.1"/>
</dbReference>
<dbReference type="PANTHER" id="PTHR11550:SF0">
    <property type="entry name" value="CTP SYNTHASE-RELATED"/>
    <property type="match status" value="1"/>
</dbReference>
<dbReference type="InterPro" id="IPR017926">
    <property type="entry name" value="GATASE"/>
</dbReference>
<dbReference type="GO" id="GO:0003883">
    <property type="term" value="F:CTP synthase activity"/>
    <property type="evidence" value="ECO:0007669"/>
    <property type="project" value="UniProtKB-EC"/>
</dbReference>
<evidence type="ECO:0000256" key="6">
    <source>
        <dbReference type="ARBA" id="ARBA00022741"/>
    </source>
</evidence>
<dbReference type="Gene3D" id="3.40.50.880">
    <property type="match status" value="1"/>
</dbReference>
<evidence type="ECO:0000256" key="13">
    <source>
        <dbReference type="ARBA" id="ARBA00079941"/>
    </source>
</evidence>
<keyword evidence="18" id="KW-1185">Reference proteome</keyword>
<dbReference type="GO" id="GO:0042802">
    <property type="term" value="F:identical protein binding"/>
    <property type="evidence" value="ECO:0007669"/>
    <property type="project" value="TreeGrafter"/>
</dbReference>
<keyword evidence="5" id="KW-0479">Metal-binding</keyword>
<evidence type="ECO:0000256" key="9">
    <source>
        <dbReference type="ARBA" id="ARBA00022962"/>
    </source>
</evidence>
<dbReference type="InterPro" id="IPR033828">
    <property type="entry name" value="GATase1_CTP_Synthase"/>
</dbReference>
<dbReference type="InterPro" id="IPR004468">
    <property type="entry name" value="CTP_synthase"/>
</dbReference>
<dbReference type="AlphaFoldDB" id="D4XWD6"/>
<dbReference type="STRING" id="747682.MALL_0494"/>
<keyword evidence="4 17" id="KW-0436">Ligase</keyword>
<evidence type="ECO:0000256" key="7">
    <source>
        <dbReference type="ARBA" id="ARBA00022840"/>
    </source>
</evidence>
<dbReference type="NCBIfam" id="NF003792">
    <property type="entry name" value="PRK05380.1"/>
    <property type="match status" value="1"/>
</dbReference>
<dbReference type="FunFam" id="3.40.50.300:FF:000009">
    <property type="entry name" value="CTP synthase"/>
    <property type="match status" value="1"/>
</dbReference>
<dbReference type="UniPathway" id="UPA00159">
    <property type="reaction ID" value="UER00277"/>
</dbReference>
<protein>
    <recommendedName>
        <fullName evidence="3">CTP synthase (glutamine hydrolyzing)</fullName>
        <ecNumber evidence="3">6.3.4.2</ecNumber>
    </recommendedName>
    <alternativeName>
        <fullName evidence="13">Cytidine 5'-triphosphate synthase</fullName>
    </alternativeName>
    <alternativeName>
        <fullName evidence="14">Cytidine triphosphate synthetase</fullName>
    </alternativeName>
    <alternativeName>
        <fullName evidence="12">UTP--ammonia ligase</fullName>
    </alternativeName>
</protein>
<dbReference type="NCBIfam" id="TIGR00337">
    <property type="entry name" value="PyrG"/>
    <property type="match status" value="1"/>
</dbReference>
<dbReference type="PROSITE" id="PS51273">
    <property type="entry name" value="GATASE_TYPE_1"/>
    <property type="match status" value="1"/>
</dbReference>
<name>D4XWD6_9BACT</name>